<gene>
    <name evidence="1" type="ORF">QAD02_021787</name>
</gene>
<keyword evidence="2" id="KW-1185">Reference proteome</keyword>
<organism evidence="1 2">
    <name type="scientific">Eretmocerus hayati</name>
    <dbReference type="NCBI Taxonomy" id="131215"/>
    <lineage>
        <taxon>Eukaryota</taxon>
        <taxon>Metazoa</taxon>
        <taxon>Ecdysozoa</taxon>
        <taxon>Arthropoda</taxon>
        <taxon>Hexapoda</taxon>
        <taxon>Insecta</taxon>
        <taxon>Pterygota</taxon>
        <taxon>Neoptera</taxon>
        <taxon>Endopterygota</taxon>
        <taxon>Hymenoptera</taxon>
        <taxon>Apocrita</taxon>
        <taxon>Proctotrupomorpha</taxon>
        <taxon>Chalcidoidea</taxon>
        <taxon>Aphelinidae</taxon>
        <taxon>Aphelininae</taxon>
        <taxon>Eretmocerus</taxon>
    </lineage>
</organism>
<evidence type="ECO:0000313" key="2">
    <source>
        <dbReference type="Proteomes" id="UP001239111"/>
    </source>
</evidence>
<accession>A0ACC2PRP8</accession>
<protein>
    <submittedName>
        <fullName evidence="1">Uncharacterized protein</fullName>
    </submittedName>
</protein>
<sequence>MEDSELRILRRIVLRLINHLGVWSQNSGVRYRCRVHHRRVMRKNYDSRVLLRIFSWALGTCPIRRLAHYHRMFFPDNRVAIMSAGQLVIRRNMQHLPSLSGLMADFEEMQALTSLLESCQSSSRESSPGISAPYVDLAETCEAVLQQIFALDSSSMSNNTAMEIADGERSGVEQSDCTITEPETQSTSLVSGAVELSNPTIEISDGETRNIDDEGNSVILGPSPRSRSSHSGIGEANSPLVSVEDDGQLSDTQGNRDQDYESEAYFASSSSSSEPDPNDDTGIWRDEPRGRLAVVLARDFVEPSTDAWNAVAHRIPRPPYLTSSSERDAHENEQSTPNEERQGESDHDEDTVHGPITSQTIGQRGDNGTCGQSIPTQERITLSANTQQQLSIQSLDASQTGGGRGIESEDNSSQGMSQSSHRSEVLPPGRRFIVVGEGTRRVRRFGVIPRRLALRVLPPSQANRDPVLYLHNAIRDIWAYVVDHANDTDLLGKSLFYCDTDSCLFINNGDNTQYEPPLGNLLGDMTNELICYGSGAYIDTFISIAPKSYAYRVLTSSGDVFECCKVKGITLKHTNALKINLKSIEHLLDLYFQDDEGSVDSSIKLNFRSIRRTHLHEVVTRDEAKTCSVVLKKRWYVSKGVSLPFGYSATS</sequence>
<dbReference type="Proteomes" id="UP001239111">
    <property type="component" value="Chromosome 1"/>
</dbReference>
<evidence type="ECO:0000313" key="1">
    <source>
        <dbReference type="EMBL" id="KAJ8685994.1"/>
    </source>
</evidence>
<dbReference type="EMBL" id="CM056741">
    <property type="protein sequence ID" value="KAJ8685994.1"/>
    <property type="molecule type" value="Genomic_DNA"/>
</dbReference>
<name>A0ACC2PRP8_9HYME</name>
<proteinExistence type="predicted"/>
<comment type="caution">
    <text evidence="1">The sequence shown here is derived from an EMBL/GenBank/DDBJ whole genome shotgun (WGS) entry which is preliminary data.</text>
</comment>
<reference evidence="1" key="1">
    <citation type="submission" date="2023-04" db="EMBL/GenBank/DDBJ databases">
        <title>A chromosome-level genome assembly of the parasitoid wasp Eretmocerus hayati.</title>
        <authorList>
            <person name="Zhong Y."/>
            <person name="Liu S."/>
            <person name="Liu Y."/>
        </authorList>
    </citation>
    <scope>NUCLEOTIDE SEQUENCE</scope>
    <source>
        <strain evidence="1">ZJU_SS_LIU_2023</strain>
    </source>
</reference>